<reference evidence="13" key="1">
    <citation type="submission" date="2009-10" db="EMBL/GenBank/DDBJ databases">
        <title>Complete sequence of Bacillus selenitireducens MLS10.</title>
        <authorList>
            <consortium name="US DOE Joint Genome Institute"/>
            <person name="Lucas S."/>
            <person name="Copeland A."/>
            <person name="Lapidus A."/>
            <person name="Glavina del Rio T."/>
            <person name="Dalin E."/>
            <person name="Tice H."/>
            <person name="Bruce D."/>
            <person name="Goodwin L."/>
            <person name="Pitluck S."/>
            <person name="Sims D."/>
            <person name="Brettin T."/>
            <person name="Detter J.C."/>
            <person name="Han C."/>
            <person name="Larimer F."/>
            <person name="Land M."/>
            <person name="Hauser L."/>
            <person name="Kyrpides N."/>
            <person name="Ovchinnikova G."/>
            <person name="Stolz J."/>
        </authorList>
    </citation>
    <scope>NUCLEOTIDE SEQUENCE [LARGE SCALE GENOMIC DNA]</scope>
    <source>
        <strain evidence="13">MLS10</strain>
    </source>
</reference>
<protein>
    <recommendedName>
        <fullName evidence="5 9">Uracil-DNA glycosylase</fullName>
        <shortName evidence="9">UDG</shortName>
        <ecNumber evidence="4 9">3.2.2.27</ecNumber>
    </recommendedName>
</protein>
<dbReference type="PANTHER" id="PTHR11264:SF0">
    <property type="entry name" value="URACIL-DNA GLYCOSYLASE"/>
    <property type="match status" value="1"/>
</dbReference>
<evidence type="ECO:0000256" key="2">
    <source>
        <dbReference type="ARBA" id="ARBA00002631"/>
    </source>
</evidence>
<evidence type="ECO:0000313" key="14">
    <source>
        <dbReference type="Proteomes" id="UP000000271"/>
    </source>
</evidence>
<keyword evidence="8 9" id="KW-0234">DNA repair</keyword>
<dbReference type="NCBIfam" id="NF003592">
    <property type="entry name" value="PRK05254.1-5"/>
    <property type="match status" value="1"/>
</dbReference>
<dbReference type="FunFam" id="3.40.470.10:FF:000001">
    <property type="entry name" value="Uracil-DNA glycosylase"/>
    <property type="match status" value="1"/>
</dbReference>
<dbReference type="PANTHER" id="PTHR11264">
    <property type="entry name" value="URACIL-DNA GLYCOSYLASE"/>
    <property type="match status" value="1"/>
</dbReference>
<comment type="subcellular location">
    <subcellularLocation>
        <location evidence="9">Cytoplasm</location>
    </subcellularLocation>
</comment>
<dbReference type="NCBIfam" id="NF003591">
    <property type="entry name" value="PRK05254.1-4"/>
    <property type="match status" value="1"/>
</dbReference>
<dbReference type="KEGG" id="bse:Bsel_0625"/>
<dbReference type="InterPro" id="IPR005122">
    <property type="entry name" value="Uracil-DNA_glycosylase-like"/>
</dbReference>
<evidence type="ECO:0000256" key="11">
    <source>
        <dbReference type="RuleBase" id="RU003780"/>
    </source>
</evidence>
<dbReference type="AlphaFoldDB" id="D6XY87"/>
<evidence type="ECO:0000256" key="3">
    <source>
        <dbReference type="ARBA" id="ARBA00008184"/>
    </source>
</evidence>
<name>D6XY87_BACIE</name>
<keyword evidence="6 9" id="KW-0227">DNA damage</keyword>
<evidence type="ECO:0000256" key="10">
    <source>
        <dbReference type="PROSITE-ProRule" id="PRU10072"/>
    </source>
</evidence>
<evidence type="ECO:0000256" key="4">
    <source>
        <dbReference type="ARBA" id="ARBA00012030"/>
    </source>
</evidence>
<sequence>MIERTMLPERWQEAVGEEVDQPYFRELARFLSEEYRENTVFPPATDIFNAFQWTDYQEVKVVILGQDPYHGPNQAHGMSFSVRPGVPVPPSLRNMYKELEADLGCPAVDHGYLAPWAEEGVLLLNTVLTVREGEPKSHQKQGWERFTNRVIESLNEKESPVVFILWGADARKKAAMIDHHRHLILEAPHPSPLSAYRGFFGSRPFSEANAFLKKNGRGPVNWCLPDQPDG</sequence>
<feature type="domain" description="Uracil-DNA glycosylase-like" evidence="12">
    <location>
        <begin position="52"/>
        <end position="212"/>
    </location>
</feature>
<dbReference type="HOGENOM" id="CLU_032162_3_1_9"/>
<dbReference type="NCBIfam" id="NF003589">
    <property type="entry name" value="PRK05254.1-2"/>
    <property type="match status" value="1"/>
</dbReference>
<accession>D6XY87</accession>
<dbReference type="STRING" id="439292.Bsel_0625"/>
<dbReference type="Proteomes" id="UP000000271">
    <property type="component" value="Chromosome"/>
</dbReference>
<organism evidence="13 14">
    <name type="scientific">Bacillus selenitireducens (strain ATCC 700615 / DSM 15326 / MLS10)</name>
    <dbReference type="NCBI Taxonomy" id="439292"/>
    <lineage>
        <taxon>Bacteria</taxon>
        <taxon>Bacillati</taxon>
        <taxon>Bacillota</taxon>
        <taxon>Bacilli</taxon>
        <taxon>Bacillales</taxon>
        <taxon>Bacillaceae</taxon>
        <taxon>Salisediminibacterium</taxon>
    </lineage>
</organism>
<evidence type="ECO:0000256" key="9">
    <source>
        <dbReference type="HAMAP-Rule" id="MF_00148"/>
    </source>
</evidence>
<dbReference type="NCBIfam" id="TIGR00628">
    <property type="entry name" value="ung"/>
    <property type="match status" value="1"/>
</dbReference>
<dbReference type="RefSeq" id="WP_013171589.1">
    <property type="nucleotide sequence ID" value="NC_014219.1"/>
</dbReference>
<evidence type="ECO:0000256" key="8">
    <source>
        <dbReference type="ARBA" id="ARBA00023204"/>
    </source>
</evidence>
<dbReference type="OrthoDB" id="9804372at2"/>
<dbReference type="GO" id="GO:0097510">
    <property type="term" value="P:base-excision repair, AP site formation via deaminated base removal"/>
    <property type="evidence" value="ECO:0007669"/>
    <property type="project" value="TreeGrafter"/>
</dbReference>
<comment type="function">
    <text evidence="2 9 11">Excises uracil residues from the DNA which can arise as a result of misincorporation of dUMP residues by DNA polymerase or due to deamination of cytosine.</text>
</comment>
<comment type="catalytic activity">
    <reaction evidence="1 9 11">
        <text>Hydrolyzes single-stranded DNA or mismatched double-stranded DNA and polynucleotides, releasing free uracil.</text>
        <dbReference type="EC" id="3.2.2.27"/>
    </reaction>
</comment>
<dbReference type="PROSITE" id="PS00130">
    <property type="entry name" value="U_DNA_GLYCOSYLASE"/>
    <property type="match status" value="1"/>
</dbReference>
<dbReference type="Pfam" id="PF03167">
    <property type="entry name" value="UDG"/>
    <property type="match status" value="1"/>
</dbReference>
<dbReference type="SUPFAM" id="SSF52141">
    <property type="entry name" value="Uracil-DNA glycosylase-like"/>
    <property type="match status" value="1"/>
</dbReference>
<proteinExistence type="inferred from homology"/>
<dbReference type="CDD" id="cd10027">
    <property type="entry name" value="UDG-F1-like"/>
    <property type="match status" value="1"/>
</dbReference>
<dbReference type="NCBIfam" id="NF003588">
    <property type="entry name" value="PRK05254.1-1"/>
    <property type="match status" value="1"/>
</dbReference>
<dbReference type="GO" id="GO:0004844">
    <property type="term" value="F:uracil DNA N-glycosylase activity"/>
    <property type="evidence" value="ECO:0007669"/>
    <property type="project" value="UniProtKB-UniRule"/>
</dbReference>
<dbReference type="eggNOG" id="COG0692">
    <property type="taxonomic scope" value="Bacteria"/>
</dbReference>
<gene>
    <name evidence="9" type="primary">ung</name>
    <name evidence="13" type="ordered locus">Bsel_0625</name>
</gene>
<keyword evidence="9" id="KW-0963">Cytoplasm</keyword>
<dbReference type="SMART" id="SM00987">
    <property type="entry name" value="UreE_C"/>
    <property type="match status" value="1"/>
</dbReference>
<dbReference type="InterPro" id="IPR002043">
    <property type="entry name" value="UDG_fam1"/>
</dbReference>
<dbReference type="InterPro" id="IPR036895">
    <property type="entry name" value="Uracil-DNA_glycosylase-like_sf"/>
</dbReference>
<dbReference type="SMART" id="SM00986">
    <property type="entry name" value="UDG"/>
    <property type="match status" value="1"/>
</dbReference>
<keyword evidence="14" id="KW-1185">Reference proteome</keyword>
<evidence type="ECO:0000256" key="6">
    <source>
        <dbReference type="ARBA" id="ARBA00022763"/>
    </source>
</evidence>
<dbReference type="InterPro" id="IPR018085">
    <property type="entry name" value="Ura-DNA_Glyclase_AS"/>
</dbReference>
<feature type="active site" description="Proton acceptor" evidence="9 10">
    <location>
        <position position="67"/>
    </location>
</feature>
<comment type="similarity">
    <text evidence="3 9 11">Belongs to the uracil-DNA glycosylase (UDG) superfamily. UNG family.</text>
</comment>
<evidence type="ECO:0000313" key="13">
    <source>
        <dbReference type="EMBL" id="ADH98160.1"/>
    </source>
</evidence>
<evidence type="ECO:0000256" key="1">
    <source>
        <dbReference type="ARBA" id="ARBA00001400"/>
    </source>
</evidence>
<dbReference type="EC" id="3.2.2.27" evidence="4 9"/>
<keyword evidence="7 9" id="KW-0378">Hydrolase</keyword>
<dbReference type="EMBL" id="CP001791">
    <property type="protein sequence ID" value="ADH98160.1"/>
    <property type="molecule type" value="Genomic_DNA"/>
</dbReference>
<evidence type="ECO:0000256" key="7">
    <source>
        <dbReference type="ARBA" id="ARBA00022801"/>
    </source>
</evidence>
<evidence type="ECO:0000256" key="5">
    <source>
        <dbReference type="ARBA" id="ARBA00018429"/>
    </source>
</evidence>
<dbReference type="Gene3D" id="3.40.470.10">
    <property type="entry name" value="Uracil-DNA glycosylase-like domain"/>
    <property type="match status" value="1"/>
</dbReference>
<dbReference type="HAMAP" id="MF_00148">
    <property type="entry name" value="UDG"/>
    <property type="match status" value="1"/>
</dbReference>
<dbReference type="GO" id="GO:0005737">
    <property type="term" value="C:cytoplasm"/>
    <property type="evidence" value="ECO:0007669"/>
    <property type="project" value="UniProtKB-SubCell"/>
</dbReference>
<evidence type="ECO:0000259" key="12">
    <source>
        <dbReference type="SMART" id="SM00986"/>
    </source>
</evidence>